<comment type="caution">
    <text evidence="1">The sequence shown here is derived from an EMBL/GenBank/DDBJ whole genome shotgun (WGS) entry which is preliminary data.</text>
</comment>
<reference evidence="1 2" key="1">
    <citation type="submission" date="2024-05" db="EMBL/GenBank/DDBJ databases">
        <authorList>
            <person name="Wallberg A."/>
        </authorList>
    </citation>
    <scope>NUCLEOTIDE SEQUENCE [LARGE SCALE GENOMIC DNA]</scope>
</reference>
<evidence type="ECO:0000313" key="1">
    <source>
        <dbReference type="EMBL" id="CAL4107220.1"/>
    </source>
</evidence>
<name>A0AAV2R0N3_MEGNR</name>
<feature type="non-terminal residue" evidence="1">
    <location>
        <position position="1"/>
    </location>
</feature>
<keyword evidence="2" id="KW-1185">Reference proteome</keyword>
<feature type="non-terminal residue" evidence="1">
    <location>
        <position position="136"/>
    </location>
</feature>
<dbReference type="EMBL" id="CAXKWB010013288">
    <property type="protein sequence ID" value="CAL4107220.1"/>
    <property type="molecule type" value="Genomic_DNA"/>
</dbReference>
<accession>A0AAV2R0N3</accession>
<gene>
    <name evidence="1" type="ORF">MNOR_LOCUS18511</name>
</gene>
<dbReference type="AlphaFoldDB" id="A0AAV2R0N3"/>
<sequence length="136" mass="14699">FFSFQMAFNANSVMSELTENNSVQNSELPVSAGVITVDSDLRDSVSGVPPQDSDGGDVDTHVTASQLMHMFADFEERMTRKLSCEMSRPVLDHQDNEEVFVTSALGAVLNDIGSIVPGLVEVEETAHVRSIHGNAS</sequence>
<dbReference type="Proteomes" id="UP001497623">
    <property type="component" value="Unassembled WGS sequence"/>
</dbReference>
<organism evidence="1 2">
    <name type="scientific">Meganyctiphanes norvegica</name>
    <name type="common">Northern krill</name>
    <name type="synonym">Thysanopoda norvegica</name>
    <dbReference type="NCBI Taxonomy" id="48144"/>
    <lineage>
        <taxon>Eukaryota</taxon>
        <taxon>Metazoa</taxon>
        <taxon>Ecdysozoa</taxon>
        <taxon>Arthropoda</taxon>
        <taxon>Crustacea</taxon>
        <taxon>Multicrustacea</taxon>
        <taxon>Malacostraca</taxon>
        <taxon>Eumalacostraca</taxon>
        <taxon>Eucarida</taxon>
        <taxon>Euphausiacea</taxon>
        <taxon>Euphausiidae</taxon>
        <taxon>Meganyctiphanes</taxon>
    </lineage>
</organism>
<evidence type="ECO:0000313" key="2">
    <source>
        <dbReference type="Proteomes" id="UP001497623"/>
    </source>
</evidence>
<protein>
    <submittedName>
        <fullName evidence="1">Uncharacterized protein</fullName>
    </submittedName>
</protein>
<proteinExistence type="predicted"/>